<comment type="caution">
    <text evidence="1">The sequence shown here is derived from an EMBL/GenBank/DDBJ whole genome shotgun (WGS) entry which is preliminary data.</text>
</comment>
<name>A0ABV6VYG3_9ACTN</name>
<dbReference type="RefSeq" id="WP_380537596.1">
    <property type="nucleotide sequence ID" value="NZ_JBHFAB010000013.1"/>
</dbReference>
<keyword evidence="2" id="KW-1185">Reference proteome</keyword>
<evidence type="ECO:0000313" key="2">
    <source>
        <dbReference type="Proteomes" id="UP001592531"/>
    </source>
</evidence>
<reference evidence="1 2" key="1">
    <citation type="submission" date="2024-09" db="EMBL/GenBank/DDBJ databases">
        <authorList>
            <person name="Lee S.D."/>
        </authorList>
    </citation>
    <scope>NUCLEOTIDE SEQUENCE [LARGE SCALE GENOMIC DNA]</scope>
    <source>
        <strain evidence="1 2">N8-3</strain>
    </source>
</reference>
<dbReference type="EMBL" id="JBHFAB010000013">
    <property type="protein sequence ID" value="MFC1418800.1"/>
    <property type="molecule type" value="Genomic_DNA"/>
</dbReference>
<sequence length="93" mass="10168">MTTETPSPYTAAMRLGSVLADRGLGLIEVVFRETLHPDVLLRMRRRSAQQLSDVAGIPAAAFTRDPEGSDLHLRLSPQRVAEVTERLSAGPSR</sequence>
<gene>
    <name evidence="1" type="ORF">ACEZDE_19485</name>
</gene>
<accession>A0ABV6VYG3</accession>
<evidence type="ECO:0000313" key="1">
    <source>
        <dbReference type="EMBL" id="MFC1418800.1"/>
    </source>
</evidence>
<organism evidence="1 2">
    <name type="scientific">Streptacidiphilus cavernicola</name>
    <dbReference type="NCBI Taxonomy" id="3342716"/>
    <lineage>
        <taxon>Bacteria</taxon>
        <taxon>Bacillati</taxon>
        <taxon>Actinomycetota</taxon>
        <taxon>Actinomycetes</taxon>
        <taxon>Kitasatosporales</taxon>
        <taxon>Streptomycetaceae</taxon>
        <taxon>Streptacidiphilus</taxon>
    </lineage>
</organism>
<dbReference type="Proteomes" id="UP001592531">
    <property type="component" value="Unassembled WGS sequence"/>
</dbReference>
<protein>
    <submittedName>
        <fullName evidence="1">Uncharacterized protein</fullName>
    </submittedName>
</protein>
<proteinExistence type="predicted"/>